<proteinExistence type="predicted"/>
<dbReference type="InterPro" id="IPR001667">
    <property type="entry name" value="DDH_dom"/>
</dbReference>
<dbReference type="Gene3D" id="3.10.310.20">
    <property type="entry name" value="DHHA2 domain"/>
    <property type="match status" value="1"/>
</dbReference>
<keyword evidence="3" id="KW-0479">Metal-binding</keyword>
<dbReference type="EMBL" id="LSFI01000020">
    <property type="protein sequence ID" value="OAG27745.1"/>
    <property type="molecule type" value="Genomic_DNA"/>
</dbReference>
<dbReference type="AlphaFoldDB" id="A0A177E774"/>
<dbReference type="OrthoDB" id="9766150at2"/>
<accession>A0A177E774</accession>
<name>A0A177E774_9BACT</name>
<dbReference type="InterPro" id="IPR038222">
    <property type="entry name" value="DHHA2_dom_sf"/>
</dbReference>
<feature type="domain" description="DHHA2" evidence="8">
    <location>
        <begin position="179"/>
        <end position="305"/>
    </location>
</feature>
<dbReference type="NCBIfam" id="NF003877">
    <property type="entry name" value="PRK05427.1"/>
    <property type="match status" value="1"/>
</dbReference>
<dbReference type="RefSeq" id="WP_068541854.1">
    <property type="nucleotide sequence ID" value="NZ_LSFI01000020.1"/>
</dbReference>
<dbReference type="SUPFAM" id="SSF64182">
    <property type="entry name" value="DHH phosphoesterases"/>
    <property type="match status" value="1"/>
</dbReference>
<evidence type="ECO:0000259" key="8">
    <source>
        <dbReference type="SMART" id="SM01131"/>
    </source>
</evidence>
<dbReference type="Proteomes" id="UP000076964">
    <property type="component" value="Unassembled WGS sequence"/>
</dbReference>
<dbReference type="STRING" id="1795632.TH606_05160"/>
<evidence type="ECO:0000256" key="2">
    <source>
        <dbReference type="ARBA" id="ARBA00012146"/>
    </source>
</evidence>
<protein>
    <recommendedName>
        <fullName evidence="2">inorganic diphosphatase</fullName>
        <ecNumber evidence="2">3.6.1.1</ecNumber>
    </recommendedName>
    <alternativeName>
        <fullName evidence="6">Pyrophosphate phospho-hydrolase</fullName>
    </alternativeName>
</protein>
<evidence type="ECO:0000313" key="9">
    <source>
        <dbReference type="EMBL" id="OAG27745.1"/>
    </source>
</evidence>
<dbReference type="FunFam" id="3.90.1640.10:FF:000001">
    <property type="entry name" value="Probable manganese-dependent inorganic pyrophosphatase"/>
    <property type="match status" value="1"/>
</dbReference>
<dbReference type="InterPro" id="IPR038763">
    <property type="entry name" value="DHH_sf"/>
</dbReference>
<evidence type="ECO:0000256" key="5">
    <source>
        <dbReference type="ARBA" id="ARBA00023211"/>
    </source>
</evidence>
<keyword evidence="10" id="KW-1185">Reference proteome</keyword>
<dbReference type="Pfam" id="PF01368">
    <property type="entry name" value="DHH"/>
    <property type="match status" value="1"/>
</dbReference>
<evidence type="ECO:0000256" key="7">
    <source>
        <dbReference type="ARBA" id="ARBA00047820"/>
    </source>
</evidence>
<dbReference type="SMART" id="SM01131">
    <property type="entry name" value="DHHA2"/>
    <property type="match status" value="1"/>
</dbReference>
<dbReference type="Pfam" id="PF02833">
    <property type="entry name" value="DHHA2"/>
    <property type="match status" value="1"/>
</dbReference>
<dbReference type="InterPro" id="IPR004097">
    <property type="entry name" value="DHHA2"/>
</dbReference>
<evidence type="ECO:0000256" key="6">
    <source>
        <dbReference type="ARBA" id="ARBA00032535"/>
    </source>
</evidence>
<comment type="cofactor">
    <cofactor evidence="1">
        <name>Mn(2+)</name>
        <dbReference type="ChEBI" id="CHEBI:29035"/>
    </cofactor>
</comment>
<keyword evidence="4" id="KW-0378">Hydrolase</keyword>
<evidence type="ECO:0000256" key="1">
    <source>
        <dbReference type="ARBA" id="ARBA00001936"/>
    </source>
</evidence>
<evidence type="ECO:0000256" key="4">
    <source>
        <dbReference type="ARBA" id="ARBA00022801"/>
    </source>
</evidence>
<dbReference type="Gene3D" id="3.90.1640.10">
    <property type="entry name" value="inorganic pyrophosphatase (n-terminal core)"/>
    <property type="match status" value="1"/>
</dbReference>
<organism evidence="9 10">
    <name type="scientific">Thermodesulfatator autotrophicus</name>
    <dbReference type="NCBI Taxonomy" id="1795632"/>
    <lineage>
        <taxon>Bacteria</taxon>
        <taxon>Pseudomonadati</taxon>
        <taxon>Thermodesulfobacteriota</taxon>
        <taxon>Thermodesulfobacteria</taxon>
        <taxon>Thermodesulfobacteriales</taxon>
        <taxon>Thermodesulfatatoraceae</taxon>
        <taxon>Thermodesulfatator</taxon>
    </lineage>
</organism>
<dbReference type="PANTHER" id="PTHR12112:SF22">
    <property type="entry name" value="MANGANESE-DEPENDENT INORGANIC PYROPHOSPHATASE-RELATED"/>
    <property type="match status" value="1"/>
</dbReference>
<dbReference type="GO" id="GO:0004427">
    <property type="term" value="F:inorganic diphosphate phosphatase activity"/>
    <property type="evidence" value="ECO:0007669"/>
    <property type="project" value="UniProtKB-EC"/>
</dbReference>
<comment type="caution">
    <text evidence="9">The sequence shown here is derived from an EMBL/GenBank/DDBJ whole genome shotgun (WGS) entry which is preliminary data.</text>
</comment>
<comment type="catalytic activity">
    <reaction evidence="7">
        <text>diphosphate + H2O = 2 phosphate + H(+)</text>
        <dbReference type="Rhea" id="RHEA:24576"/>
        <dbReference type="ChEBI" id="CHEBI:15377"/>
        <dbReference type="ChEBI" id="CHEBI:15378"/>
        <dbReference type="ChEBI" id="CHEBI:33019"/>
        <dbReference type="ChEBI" id="CHEBI:43474"/>
        <dbReference type="EC" id="3.6.1.1"/>
    </reaction>
</comment>
<reference evidence="9 10" key="1">
    <citation type="submission" date="2016-02" db="EMBL/GenBank/DDBJ databases">
        <title>Draft genome sequence of Thermodesulfatator sp. S606.</title>
        <authorList>
            <person name="Lai Q."/>
            <person name="Cao J."/>
            <person name="Dupont S."/>
            <person name="Shao Z."/>
            <person name="Jebbar M."/>
            <person name="Alain K."/>
        </authorList>
    </citation>
    <scope>NUCLEOTIDE SEQUENCE [LARGE SCALE GENOMIC DNA]</scope>
    <source>
        <strain evidence="9 10">S606</strain>
    </source>
</reference>
<sequence>MAAIVVGHKNPDTDSITAAISLAYLKSKLGVEAKPVAQGELNPESKFVLDKFGFSAPEIVTDATDQKIFLVDHSDKSQSLDNLEKGEILGIVDHHKLGDITTPNPIEIWVWPVGCTCTVLKGMYDFYGVEIPKEIAGIMCCAILSDTVIFKSATCTPQDVEAAEALAKIAGIDDLKALGLEMFKVKSAIEGTPIRDLVYRDYKDFDMSGNKVGIGQLEVVDLSLVEPIKDELYSELQKIKEEGGYHSIFFMLTDIMKEGTELLIVSDNPAVVEVAWGVKPEGRSVWLPGVMSRKKQVVPNLEKAFAG</sequence>
<dbReference type="PANTHER" id="PTHR12112">
    <property type="entry name" value="BNIP - RELATED"/>
    <property type="match status" value="1"/>
</dbReference>
<evidence type="ECO:0000256" key="3">
    <source>
        <dbReference type="ARBA" id="ARBA00022723"/>
    </source>
</evidence>
<dbReference type="EC" id="3.6.1.1" evidence="2"/>
<evidence type="ECO:0000313" key="10">
    <source>
        <dbReference type="Proteomes" id="UP000076964"/>
    </source>
</evidence>
<dbReference type="GO" id="GO:0005737">
    <property type="term" value="C:cytoplasm"/>
    <property type="evidence" value="ECO:0007669"/>
    <property type="project" value="InterPro"/>
</dbReference>
<keyword evidence="5" id="KW-0464">Manganese</keyword>
<dbReference type="GO" id="GO:0046872">
    <property type="term" value="F:metal ion binding"/>
    <property type="evidence" value="ECO:0007669"/>
    <property type="project" value="UniProtKB-KW"/>
</dbReference>
<gene>
    <name evidence="9" type="ORF">TH606_05160</name>
</gene>